<feature type="non-terminal residue" evidence="1">
    <location>
        <position position="136"/>
    </location>
</feature>
<reference evidence="1 2" key="1">
    <citation type="submission" date="2016-06" db="EMBL/GenBank/DDBJ databases">
        <authorList>
            <person name="Kjaerup R.B."/>
            <person name="Dalgaard T.S."/>
            <person name="Juul-Madsen H.R."/>
        </authorList>
    </citation>
    <scope>NUCLEOTIDE SEQUENCE [LARGE SCALE GENOMIC DNA]</scope>
    <source>
        <strain evidence="1 2">Pb300</strain>
    </source>
</reference>
<dbReference type="VEuPathDB" id="FungiDB:PADG_11057"/>
<proteinExistence type="predicted"/>
<dbReference type="EMBL" id="LZYO01000615">
    <property type="protein sequence ID" value="ODH13033.1"/>
    <property type="molecule type" value="Genomic_DNA"/>
</dbReference>
<dbReference type="AlphaFoldDB" id="A0A1D2J421"/>
<accession>A0A1D2J421</accession>
<dbReference type="Proteomes" id="UP000242814">
    <property type="component" value="Unassembled WGS sequence"/>
</dbReference>
<gene>
    <name evidence="1" type="ORF">ACO22_07671</name>
</gene>
<name>A0A1D2J421_PARBR</name>
<organism evidence="1 2">
    <name type="scientific">Paracoccidioides brasiliensis</name>
    <dbReference type="NCBI Taxonomy" id="121759"/>
    <lineage>
        <taxon>Eukaryota</taxon>
        <taxon>Fungi</taxon>
        <taxon>Dikarya</taxon>
        <taxon>Ascomycota</taxon>
        <taxon>Pezizomycotina</taxon>
        <taxon>Eurotiomycetes</taxon>
        <taxon>Eurotiomycetidae</taxon>
        <taxon>Onygenales</taxon>
        <taxon>Ajellomycetaceae</taxon>
        <taxon>Paracoccidioides</taxon>
    </lineage>
</organism>
<evidence type="ECO:0000313" key="2">
    <source>
        <dbReference type="Proteomes" id="UP000242814"/>
    </source>
</evidence>
<protein>
    <submittedName>
        <fullName evidence="1">Uncharacterized protein</fullName>
    </submittedName>
</protein>
<comment type="caution">
    <text evidence="1">The sequence shown here is derived from an EMBL/GenBank/DDBJ whole genome shotgun (WGS) entry which is preliminary data.</text>
</comment>
<evidence type="ECO:0000313" key="1">
    <source>
        <dbReference type="EMBL" id="ODH13033.1"/>
    </source>
</evidence>
<sequence>MNSSISHSDWNKLYCVLDKLDNDESQIEKEFSCKQKEISQSFTKMSHLHKQKKFLKKCAGHFLESDVKSLKKLKKLEEEKEKQCEVQVAQQQEIEQLLTTIDDFSFELSDSQLTQLNQSLNFIDETVEPSALHLPD</sequence>